<evidence type="ECO:0000256" key="3">
    <source>
        <dbReference type="ARBA" id="ARBA00022741"/>
    </source>
</evidence>
<dbReference type="AlphaFoldDB" id="A0A846S524"/>
<evidence type="ECO:0000313" key="10">
    <source>
        <dbReference type="Proteomes" id="UP000576792"/>
    </source>
</evidence>
<sequence length="473" mass="47869">MSQQNRSAGSPQASPRILIVADDLTGGNACGALFAEAGLSTMTIPGTSRGGSPSGGSADDGACRDSAQIAKALDDYDAVVVNTNSRHLSPTEAAASTDAAVRGAGPVDLVACRIDTTLRGNVGPTAEAALRARRDLASAPGPERVMGLCIPAFPASGRVTVGGQQLLHGRLLEDTELRNDVRSPMRTSVVADVLRENTALECHTVELSTILAGSAAICSEVLGALAAGAEVIVADAMTDEHIDLVARTLAGLNQDENLEWVSIDPGPGSLALARALLPKRGSGVILGVSGSATEVTRSQLAELDEDPTITVLRPALDADDLPDVQATVELVRTAASADGAAPAEAATSARSGAVRAIILATVVDATDLLELTDEQSELIPRRLARITAELMSTTALTGLYTTGGDVTAAVLGELDAIGMEIHSEIVPLAVGGRIVGGVGAGLPIVTKGGLIGDAGTGVLCLDHLMATAGMGRA</sequence>
<keyword evidence="4" id="KW-0418">Kinase</keyword>
<dbReference type="GO" id="GO:0005524">
    <property type="term" value="F:ATP binding"/>
    <property type="evidence" value="ECO:0007669"/>
    <property type="project" value="UniProtKB-KW"/>
</dbReference>
<keyword evidence="6" id="KW-0119">Carbohydrate metabolism</keyword>
<dbReference type="InterPro" id="IPR042213">
    <property type="entry name" value="NBD_C_sf"/>
</dbReference>
<protein>
    <submittedName>
        <fullName evidence="9">Uncharacterized protein YgbK (DUF1537 family)</fullName>
    </submittedName>
</protein>
<dbReference type="InterPro" id="IPR010737">
    <property type="entry name" value="4-carb_acid_sugar_kinase_N"/>
</dbReference>
<evidence type="ECO:0000313" key="9">
    <source>
        <dbReference type="EMBL" id="NJC58078.1"/>
    </source>
</evidence>
<dbReference type="SUPFAM" id="SSF142764">
    <property type="entry name" value="YgbK-like"/>
    <property type="match status" value="1"/>
</dbReference>
<dbReference type="InterPro" id="IPR037051">
    <property type="entry name" value="4-carb_acid_sugar_kinase_N_sf"/>
</dbReference>
<name>A0A846S524_9MICO</name>
<dbReference type="RefSeq" id="WP_167951668.1">
    <property type="nucleotide sequence ID" value="NZ_BAAAPQ010000041.1"/>
</dbReference>
<evidence type="ECO:0000256" key="5">
    <source>
        <dbReference type="ARBA" id="ARBA00022840"/>
    </source>
</evidence>
<dbReference type="Proteomes" id="UP000576792">
    <property type="component" value="Unassembled WGS sequence"/>
</dbReference>
<dbReference type="GO" id="GO:0016301">
    <property type="term" value="F:kinase activity"/>
    <property type="evidence" value="ECO:0007669"/>
    <property type="project" value="UniProtKB-KW"/>
</dbReference>
<keyword evidence="10" id="KW-1185">Reference proteome</keyword>
<feature type="domain" description="Four-carbon acid sugar kinase nucleotide binding" evidence="8">
    <location>
        <begin position="286"/>
        <end position="454"/>
    </location>
</feature>
<keyword evidence="2" id="KW-0808">Transferase</keyword>
<dbReference type="Gene3D" id="3.40.980.20">
    <property type="entry name" value="Four-carbon acid sugar kinase, nucleotide binding domain"/>
    <property type="match status" value="1"/>
</dbReference>
<evidence type="ECO:0000256" key="6">
    <source>
        <dbReference type="ARBA" id="ARBA00023277"/>
    </source>
</evidence>
<accession>A0A846S524</accession>
<evidence type="ECO:0000256" key="2">
    <source>
        <dbReference type="ARBA" id="ARBA00022679"/>
    </source>
</evidence>
<dbReference type="EMBL" id="JAATJN010000001">
    <property type="protein sequence ID" value="NJC58078.1"/>
    <property type="molecule type" value="Genomic_DNA"/>
</dbReference>
<dbReference type="Pfam" id="PF07005">
    <property type="entry name" value="SBD_N"/>
    <property type="match status" value="1"/>
</dbReference>
<keyword evidence="3" id="KW-0547">Nucleotide-binding</keyword>
<gene>
    <name evidence="9" type="ORF">BKA07_003113</name>
</gene>
<evidence type="ECO:0000256" key="4">
    <source>
        <dbReference type="ARBA" id="ARBA00022777"/>
    </source>
</evidence>
<proteinExistence type="inferred from homology"/>
<dbReference type="Pfam" id="PF17042">
    <property type="entry name" value="NBD_C"/>
    <property type="match status" value="1"/>
</dbReference>
<comment type="similarity">
    <text evidence="1">Belongs to the four-carbon acid sugar kinase family.</text>
</comment>
<comment type="caution">
    <text evidence="9">The sequence shown here is derived from an EMBL/GenBank/DDBJ whole genome shotgun (WGS) entry which is preliminary data.</text>
</comment>
<dbReference type="InterPro" id="IPR031475">
    <property type="entry name" value="NBD_C"/>
</dbReference>
<evidence type="ECO:0000259" key="7">
    <source>
        <dbReference type="Pfam" id="PF07005"/>
    </source>
</evidence>
<evidence type="ECO:0000256" key="1">
    <source>
        <dbReference type="ARBA" id="ARBA00005715"/>
    </source>
</evidence>
<evidence type="ECO:0000259" key="8">
    <source>
        <dbReference type="Pfam" id="PF17042"/>
    </source>
</evidence>
<feature type="domain" description="Four-carbon acid sugar kinase N-terminal" evidence="7">
    <location>
        <begin position="17"/>
        <end position="265"/>
    </location>
</feature>
<organism evidence="9 10">
    <name type="scientific">Brevibacterium marinum</name>
    <dbReference type="NCBI Taxonomy" id="418643"/>
    <lineage>
        <taxon>Bacteria</taxon>
        <taxon>Bacillati</taxon>
        <taxon>Actinomycetota</taxon>
        <taxon>Actinomycetes</taxon>
        <taxon>Micrococcales</taxon>
        <taxon>Brevibacteriaceae</taxon>
        <taxon>Brevibacterium</taxon>
    </lineage>
</organism>
<dbReference type="Gene3D" id="3.40.50.10840">
    <property type="entry name" value="Putative sugar-binding, N-terminal domain"/>
    <property type="match status" value="1"/>
</dbReference>
<reference evidence="9 10" key="1">
    <citation type="submission" date="2020-03" db="EMBL/GenBank/DDBJ databases">
        <title>Sequencing the genomes of 1000 actinobacteria strains.</title>
        <authorList>
            <person name="Klenk H.-P."/>
        </authorList>
    </citation>
    <scope>NUCLEOTIDE SEQUENCE [LARGE SCALE GENOMIC DNA]</scope>
    <source>
        <strain evidence="9 10">DSM 18964</strain>
    </source>
</reference>
<keyword evidence="5" id="KW-0067">ATP-binding</keyword>